<organism evidence="1">
    <name type="scientific">Arundo donax</name>
    <name type="common">Giant reed</name>
    <name type="synonym">Donax arundinaceus</name>
    <dbReference type="NCBI Taxonomy" id="35708"/>
    <lineage>
        <taxon>Eukaryota</taxon>
        <taxon>Viridiplantae</taxon>
        <taxon>Streptophyta</taxon>
        <taxon>Embryophyta</taxon>
        <taxon>Tracheophyta</taxon>
        <taxon>Spermatophyta</taxon>
        <taxon>Magnoliopsida</taxon>
        <taxon>Liliopsida</taxon>
        <taxon>Poales</taxon>
        <taxon>Poaceae</taxon>
        <taxon>PACMAD clade</taxon>
        <taxon>Arundinoideae</taxon>
        <taxon>Arundineae</taxon>
        <taxon>Arundo</taxon>
    </lineage>
</organism>
<proteinExistence type="predicted"/>
<evidence type="ECO:0000313" key="1">
    <source>
        <dbReference type="EMBL" id="JAE31547.1"/>
    </source>
</evidence>
<sequence>MPFIFKGLKGKRIFPRITAHSHHWCHQGLV</sequence>
<dbReference type="AlphaFoldDB" id="A0A0A9QGW0"/>
<reference evidence="1" key="1">
    <citation type="submission" date="2014-09" db="EMBL/GenBank/DDBJ databases">
        <authorList>
            <person name="Magalhaes I.L.F."/>
            <person name="Oliveira U."/>
            <person name="Santos F.R."/>
            <person name="Vidigal T.H.D.A."/>
            <person name="Brescovit A.D."/>
            <person name="Santos A.J."/>
        </authorList>
    </citation>
    <scope>NUCLEOTIDE SEQUENCE</scope>
    <source>
        <tissue evidence="1">Shoot tissue taken approximately 20 cm above the soil surface</tissue>
    </source>
</reference>
<accession>A0A0A9QGW0</accession>
<name>A0A0A9QGW0_ARUDO</name>
<protein>
    <submittedName>
        <fullName evidence="1">Uncharacterized protein</fullName>
    </submittedName>
</protein>
<reference evidence="1" key="2">
    <citation type="journal article" date="2015" name="Data Brief">
        <title>Shoot transcriptome of the giant reed, Arundo donax.</title>
        <authorList>
            <person name="Barrero R.A."/>
            <person name="Guerrero F.D."/>
            <person name="Moolhuijzen P."/>
            <person name="Goolsby J.A."/>
            <person name="Tidwell J."/>
            <person name="Bellgard S.E."/>
            <person name="Bellgard M.I."/>
        </authorList>
    </citation>
    <scope>NUCLEOTIDE SEQUENCE</scope>
    <source>
        <tissue evidence="1">Shoot tissue taken approximately 20 cm above the soil surface</tissue>
    </source>
</reference>
<dbReference type="EMBL" id="GBRH01166349">
    <property type="protein sequence ID" value="JAE31547.1"/>
    <property type="molecule type" value="Transcribed_RNA"/>
</dbReference>